<dbReference type="GO" id="GO:0003910">
    <property type="term" value="F:DNA ligase (ATP) activity"/>
    <property type="evidence" value="ECO:0007669"/>
    <property type="project" value="UniProtKB-EC"/>
</dbReference>
<dbReference type="PANTHER" id="PTHR45674">
    <property type="entry name" value="DNA LIGASE 1/3 FAMILY MEMBER"/>
    <property type="match status" value="1"/>
</dbReference>
<dbReference type="Gene3D" id="3.30.470.30">
    <property type="entry name" value="DNA ligase/mRNA capping enzyme"/>
    <property type="match status" value="1"/>
</dbReference>
<dbReference type="InterPro" id="IPR012310">
    <property type="entry name" value="DNA_ligase_ATP-dep_cent"/>
</dbReference>
<dbReference type="GO" id="GO:0006310">
    <property type="term" value="P:DNA recombination"/>
    <property type="evidence" value="ECO:0007669"/>
    <property type="project" value="InterPro"/>
</dbReference>
<dbReference type="Pfam" id="PF01068">
    <property type="entry name" value="DNA_ligase_A_M"/>
    <property type="match status" value="1"/>
</dbReference>
<dbReference type="EMBL" id="QVNQ01000014">
    <property type="protein sequence ID" value="RFS81390.1"/>
    <property type="molecule type" value="Genomic_DNA"/>
</dbReference>
<sequence length="320" mass="35841">MVVMGSLPMYPPMLAVLGELPTTEGWAAELKWDGVRAVAYIRDERLQLMSRNEKDITVAWPELAPLAAAVDVPVVLDGEIVAFGPDGRPSFKALGPRMHLRQPDRIKALARSDPVSYMIFDVLHCGDEPRIALPYAERRRVLQGLGLDGPRWKTTTSHDDVANVFAESSRLGMEGVVSKRVDSPYRPGKRHRDWTKTKNFRTQEVVVVGWKPGEGRRADRIGALLLAVNDERGRLRYAGQVGTGFTEAILNDLAGRLAPLRQDEPPVPDVPPQQARDARWVRPELVGEVVFTEWTGDGRLRHPSWRGVRTDKEPGEVRRE</sequence>
<dbReference type="NCBIfam" id="TIGR02779">
    <property type="entry name" value="NHEJ_ligase_lig"/>
    <property type="match status" value="1"/>
</dbReference>
<dbReference type="SUPFAM" id="SSF56091">
    <property type="entry name" value="DNA ligase/mRNA capping enzyme, catalytic domain"/>
    <property type="match status" value="1"/>
</dbReference>
<evidence type="ECO:0000256" key="1">
    <source>
        <dbReference type="ARBA" id="ARBA00007572"/>
    </source>
</evidence>
<dbReference type="CDD" id="cd07906">
    <property type="entry name" value="Adenylation_DNA_ligase_LigD_LigC"/>
    <property type="match status" value="1"/>
</dbReference>
<proteinExistence type="inferred from homology"/>
<dbReference type="PROSITE" id="PS50160">
    <property type="entry name" value="DNA_LIGASE_A3"/>
    <property type="match status" value="1"/>
</dbReference>
<feature type="domain" description="ATP-dependent DNA ligase family profile" evidence="6">
    <location>
        <begin position="108"/>
        <end position="230"/>
    </location>
</feature>
<dbReference type="Gene3D" id="2.40.50.140">
    <property type="entry name" value="Nucleic acid-binding proteins"/>
    <property type="match status" value="1"/>
</dbReference>
<dbReference type="InterPro" id="IPR012309">
    <property type="entry name" value="DNA_ligase_ATP-dep_C"/>
</dbReference>
<feature type="compositionally biased region" description="Basic and acidic residues" evidence="5">
    <location>
        <begin position="308"/>
        <end position="320"/>
    </location>
</feature>
<dbReference type="InterPro" id="IPR050191">
    <property type="entry name" value="ATP-dep_DNA_ligase"/>
</dbReference>
<keyword evidence="8" id="KW-1185">Reference proteome</keyword>
<dbReference type="GO" id="GO:0006281">
    <property type="term" value="P:DNA repair"/>
    <property type="evidence" value="ECO:0007669"/>
    <property type="project" value="InterPro"/>
</dbReference>
<dbReference type="SUPFAM" id="SSF50249">
    <property type="entry name" value="Nucleic acid-binding proteins"/>
    <property type="match status" value="1"/>
</dbReference>
<dbReference type="Gene3D" id="3.30.1490.70">
    <property type="match status" value="1"/>
</dbReference>
<gene>
    <name evidence="7" type="ORF">D0T12_32700</name>
</gene>
<name>A0A372G7M5_9ACTN</name>
<dbReference type="Proteomes" id="UP000262882">
    <property type="component" value="Unassembled WGS sequence"/>
</dbReference>
<evidence type="ECO:0000313" key="7">
    <source>
        <dbReference type="EMBL" id="RFS81390.1"/>
    </source>
</evidence>
<accession>A0A372G7M5</accession>
<evidence type="ECO:0000313" key="8">
    <source>
        <dbReference type="Proteomes" id="UP000262882"/>
    </source>
</evidence>
<evidence type="ECO:0000256" key="3">
    <source>
        <dbReference type="ARBA" id="ARBA00022598"/>
    </source>
</evidence>
<reference evidence="7 8" key="1">
    <citation type="submission" date="2018-08" db="EMBL/GenBank/DDBJ databases">
        <title>Actinomadura spongicola sp. nov., isolated from marine sponge Leucetta chagosensis.</title>
        <authorList>
            <person name="Li L."/>
            <person name="Lin H.W."/>
        </authorList>
    </citation>
    <scope>NUCLEOTIDE SEQUENCE [LARGE SCALE GENOMIC DNA]</scope>
    <source>
        <strain evidence="7 8">LHW52907</strain>
    </source>
</reference>
<dbReference type="OrthoDB" id="9770771at2"/>
<dbReference type="GO" id="GO:0005524">
    <property type="term" value="F:ATP binding"/>
    <property type="evidence" value="ECO:0007669"/>
    <property type="project" value="InterPro"/>
</dbReference>
<dbReference type="AlphaFoldDB" id="A0A372G7M5"/>
<dbReference type="Pfam" id="PF04679">
    <property type="entry name" value="DNA_ligase_A_C"/>
    <property type="match status" value="1"/>
</dbReference>
<dbReference type="CDD" id="cd07971">
    <property type="entry name" value="OBF_DNA_ligase_LigD"/>
    <property type="match status" value="1"/>
</dbReference>
<comment type="catalytic activity">
    <reaction evidence="4">
        <text>ATP + (deoxyribonucleotide)n-3'-hydroxyl + 5'-phospho-(deoxyribonucleotide)m = (deoxyribonucleotide)n+m + AMP + diphosphate.</text>
        <dbReference type="EC" id="6.5.1.1"/>
    </reaction>
</comment>
<organism evidence="7 8">
    <name type="scientific">Actinomadura spongiicola</name>
    <dbReference type="NCBI Taxonomy" id="2303421"/>
    <lineage>
        <taxon>Bacteria</taxon>
        <taxon>Bacillati</taxon>
        <taxon>Actinomycetota</taxon>
        <taxon>Actinomycetes</taxon>
        <taxon>Streptosporangiales</taxon>
        <taxon>Thermomonosporaceae</taxon>
        <taxon>Actinomadura</taxon>
    </lineage>
</organism>
<evidence type="ECO:0000259" key="6">
    <source>
        <dbReference type="PROSITE" id="PS50160"/>
    </source>
</evidence>
<dbReference type="InterPro" id="IPR012340">
    <property type="entry name" value="NA-bd_OB-fold"/>
</dbReference>
<comment type="caution">
    <text evidence="7">The sequence shown here is derived from an EMBL/GenBank/DDBJ whole genome shotgun (WGS) entry which is preliminary data.</text>
</comment>
<evidence type="ECO:0000256" key="4">
    <source>
        <dbReference type="ARBA" id="ARBA00034003"/>
    </source>
</evidence>
<protein>
    <recommendedName>
        <fullName evidence="2">DNA ligase (ATP)</fullName>
        <ecNumber evidence="2">6.5.1.1</ecNumber>
    </recommendedName>
</protein>
<evidence type="ECO:0000256" key="5">
    <source>
        <dbReference type="SAM" id="MobiDB-lite"/>
    </source>
</evidence>
<dbReference type="InterPro" id="IPR014146">
    <property type="entry name" value="LigD_ligase_dom"/>
</dbReference>
<evidence type="ECO:0000256" key="2">
    <source>
        <dbReference type="ARBA" id="ARBA00012727"/>
    </source>
</evidence>
<dbReference type="PANTHER" id="PTHR45674:SF4">
    <property type="entry name" value="DNA LIGASE 1"/>
    <property type="match status" value="1"/>
</dbReference>
<keyword evidence="3" id="KW-0436">Ligase</keyword>
<feature type="region of interest" description="Disordered" evidence="5">
    <location>
        <begin position="299"/>
        <end position="320"/>
    </location>
</feature>
<comment type="similarity">
    <text evidence="1">Belongs to the ATP-dependent DNA ligase family.</text>
</comment>
<dbReference type="EC" id="6.5.1.1" evidence="2"/>